<gene>
    <name evidence="7" type="ORF">E6K79_06550</name>
</gene>
<dbReference type="InterPro" id="IPR027417">
    <property type="entry name" value="P-loop_NTPase"/>
</dbReference>
<dbReference type="AlphaFoldDB" id="A0A538TMJ2"/>
<dbReference type="GO" id="GO:0015807">
    <property type="term" value="P:L-amino acid transport"/>
    <property type="evidence" value="ECO:0007669"/>
    <property type="project" value="TreeGrafter"/>
</dbReference>
<dbReference type="PROSITE" id="PS50893">
    <property type="entry name" value="ABC_TRANSPORTER_2"/>
    <property type="match status" value="1"/>
</dbReference>
<evidence type="ECO:0000256" key="4">
    <source>
        <dbReference type="ARBA" id="ARBA00022840"/>
    </source>
</evidence>
<dbReference type="SMART" id="SM00382">
    <property type="entry name" value="AAA"/>
    <property type="match status" value="1"/>
</dbReference>
<dbReference type="Pfam" id="PF00005">
    <property type="entry name" value="ABC_tran"/>
    <property type="match status" value="1"/>
</dbReference>
<dbReference type="PROSITE" id="PS00211">
    <property type="entry name" value="ABC_TRANSPORTER_1"/>
    <property type="match status" value="1"/>
</dbReference>
<sequence length="236" mass="25171">MLELEATHVHYGAIHALKGVSISVEEGQIVTLVGANGAGKSTTLRAISGLLKPSAGAIRYRGNSIAGRPAHEIVKLGISHVPEGRIVFANLSVGDNLDLGAYLRRDRAGIAEDLKRIFRLFPRLEERRRQPSGTLSGGEQQMLAIGRALMARPKLLLMDEPSLGLAPLLVREIFAVIREIRGQGTTIVLVEQNARMALAVADRGYVLETGQVCLADRADALLANPSVQAAYLGGAA</sequence>
<evidence type="ECO:0000313" key="7">
    <source>
        <dbReference type="EMBL" id="TMQ64842.1"/>
    </source>
</evidence>
<reference evidence="7 8" key="1">
    <citation type="journal article" date="2019" name="Nat. Microbiol.">
        <title>Mediterranean grassland soil C-N compound turnover is dependent on rainfall and depth, and is mediated by genomically divergent microorganisms.</title>
        <authorList>
            <person name="Diamond S."/>
            <person name="Andeer P.F."/>
            <person name="Li Z."/>
            <person name="Crits-Christoph A."/>
            <person name="Burstein D."/>
            <person name="Anantharaman K."/>
            <person name="Lane K.R."/>
            <person name="Thomas B.C."/>
            <person name="Pan C."/>
            <person name="Northen T.R."/>
            <person name="Banfield J.F."/>
        </authorList>
    </citation>
    <scope>NUCLEOTIDE SEQUENCE [LARGE SCALE GENOMIC DNA]</scope>
    <source>
        <strain evidence="7">WS_9</strain>
    </source>
</reference>
<dbReference type="GO" id="GO:0016887">
    <property type="term" value="F:ATP hydrolysis activity"/>
    <property type="evidence" value="ECO:0007669"/>
    <property type="project" value="InterPro"/>
</dbReference>
<dbReference type="InterPro" id="IPR052156">
    <property type="entry name" value="BCAA_Transport_ATP-bd_LivF"/>
</dbReference>
<dbReference type="Proteomes" id="UP000317691">
    <property type="component" value="Unassembled WGS sequence"/>
</dbReference>
<accession>A0A538TMJ2</accession>
<name>A0A538TMJ2_UNCEI</name>
<dbReference type="InterPro" id="IPR017871">
    <property type="entry name" value="ABC_transporter-like_CS"/>
</dbReference>
<proteinExistence type="inferred from homology"/>
<dbReference type="InterPro" id="IPR003593">
    <property type="entry name" value="AAA+_ATPase"/>
</dbReference>
<organism evidence="7 8">
    <name type="scientific">Eiseniibacteriota bacterium</name>
    <dbReference type="NCBI Taxonomy" id="2212470"/>
    <lineage>
        <taxon>Bacteria</taxon>
        <taxon>Candidatus Eiseniibacteriota</taxon>
    </lineage>
</organism>
<keyword evidence="4 7" id="KW-0067">ATP-binding</keyword>
<dbReference type="PANTHER" id="PTHR43820">
    <property type="entry name" value="HIGH-AFFINITY BRANCHED-CHAIN AMINO ACID TRANSPORT ATP-BINDING PROTEIN LIVF"/>
    <property type="match status" value="1"/>
</dbReference>
<evidence type="ECO:0000256" key="1">
    <source>
        <dbReference type="ARBA" id="ARBA00005417"/>
    </source>
</evidence>
<keyword evidence="2" id="KW-0813">Transport</keyword>
<comment type="caution">
    <text evidence="7">The sequence shown here is derived from an EMBL/GenBank/DDBJ whole genome shotgun (WGS) entry which is preliminary data.</text>
</comment>
<keyword evidence="5" id="KW-0029">Amino-acid transport</keyword>
<dbReference type="CDD" id="cd03224">
    <property type="entry name" value="ABC_TM1139_LivF_branched"/>
    <property type="match status" value="1"/>
</dbReference>
<dbReference type="InterPro" id="IPR003439">
    <property type="entry name" value="ABC_transporter-like_ATP-bd"/>
</dbReference>
<dbReference type="GO" id="GO:0005524">
    <property type="term" value="F:ATP binding"/>
    <property type="evidence" value="ECO:0007669"/>
    <property type="project" value="UniProtKB-KW"/>
</dbReference>
<evidence type="ECO:0000256" key="2">
    <source>
        <dbReference type="ARBA" id="ARBA00022448"/>
    </source>
</evidence>
<evidence type="ECO:0000256" key="3">
    <source>
        <dbReference type="ARBA" id="ARBA00022741"/>
    </source>
</evidence>
<dbReference type="InterPro" id="IPR030660">
    <property type="entry name" value="ABC_branched_ATPase_LivF/BraG"/>
</dbReference>
<keyword evidence="3" id="KW-0547">Nucleotide-binding</keyword>
<dbReference type="EMBL" id="VBOZ01000017">
    <property type="protein sequence ID" value="TMQ64842.1"/>
    <property type="molecule type" value="Genomic_DNA"/>
</dbReference>
<protein>
    <submittedName>
        <fullName evidence="7">ABC transporter ATP-binding protein</fullName>
    </submittedName>
</protein>
<dbReference type="PANTHER" id="PTHR43820:SF3">
    <property type="entry name" value="BRANCHED-CHAIN AMINO ACID TRANSPORT SYSTEM,ATP-BINDING PROTEIN"/>
    <property type="match status" value="1"/>
</dbReference>
<comment type="similarity">
    <text evidence="1">Belongs to the ABC transporter superfamily.</text>
</comment>
<dbReference type="GO" id="GO:0015658">
    <property type="term" value="F:branched-chain amino acid transmembrane transporter activity"/>
    <property type="evidence" value="ECO:0007669"/>
    <property type="project" value="InterPro"/>
</dbReference>
<feature type="domain" description="ABC transporter" evidence="6">
    <location>
        <begin position="2"/>
        <end position="234"/>
    </location>
</feature>
<evidence type="ECO:0000313" key="8">
    <source>
        <dbReference type="Proteomes" id="UP000317691"/>
    </source>
</evidence>
<dbReference type="SUPFAM" id="SSF52540">
    <property type="entry name" value="P-loop containing nucleoside triphosphate hydrolases"/>
    <property type="match status" value="1"/>
</dbReference>
<evidence type="ECO:0000256" key="5">
    <source>
        <dbReference type="ARBA" id="ARBA00022970"/>
    </source>
</evidence>
<evidence type="ECO:0000259" key="6">
    <source>
        <dbReference type="PROSITE" id="PS50893"/>
    </source>
</evidence>
<dbReference type="PIRSF" id="PIRSF039137">
    <property type="entry name" value="ABC_branched_ATPase"/>
    <property type="match status" value="1"/>
</dbReference>
<dbReference type="Gene3D" id="3.40.50.300">
    <property type="entry name" value="P-loop containing nucleotide triphosphate hydrolases"/>
    <property type="match status" value="1"/>
</dbReference>